<dbReference type="Proteomes" id="UP000299102">
    <property type="component" value="Unassembled WGS sequence"/>
</dbReference>
<sequence length="188" mass="21792">MKTKDAANRIFSHCRPDGKAKKKGDITAFWMRRSANRPLSIPRPPPAARRLWSFMFPISIQFSERTQKKSTSLITILVTIPIKSRLCGADKRARTKRPSQHKPEGPPTERRRHYHKTLKHLLMFSVPCRIFVMNTGRAGRPHLNNAAASTARDDLAPRGRRAARARDERAPCARLLRTRRWKHHFQEF</sequence>
<dbReference type="EMBL" id="BGZK01000394">
    <property type="protein sequence ID" value="GBP41160.1"/>
    <property type="molecule type" value="Genomic_DNA"/>
</dbReference>
<evidence type="ECO:0000256" key="1">
    <source>
        <dbReference type="SAM" id="MobiDB-lite"/>
    </source>
</evidence>
<name>A0A4C1VRK2_EUMVA</name>
<organism evidence="2 3">
    <name type="scientific">Eumeta variegata</name>
    <name type="common">Bagworm moth</name>
    <name type="synonym">Eumeta japonica</name>
    <dbReference type="NCBI Taxonomy" id="151549"/>
    <lineage>
        <taxon>Eukaryota</taxon>
        <taxon>Metazoa</taxon>
        <taxon>Ecdysozoa</taxon>
        <taxon>Arthropoda</taxon>
        <taxon>Hexapoda</taxon>
        <taxon>Insecta</taxon>
        <taxon>Pterygota</taxon>
        <taxon>Neoptera</taxon>
        <taxon>Endopterygota</taxon>
        <taxon>Lepidoptera</taxon>
        <taxon>Glossata</taxon>
        <taxon>Ditrysia</taxon>
        <taxon>Tineoidea</taxon>
        <taxon>Psychidae</taxon>
        <taxon>Oiketicinae</taxon>
        <taxon>Eumeta</taxon>
    </lineage>
</organism>
<protein>
    <submittedName>
        <fullName evidence="2">Uncharacterized protein</fullName>
    </submittedName>
</protein>
<proteinExistence type="predicted"/>
<feature type="region of interest" description="Disordered" evidence="1">
    <location>
        <begin position="139"/>
        <end position="167"/>
    </location>
</feature>
<evidence type="ECO:0000313" key="3">
    <source>
        <dbReference type="Proteomes" id="UP000299102"/>
    </source>
</evidence>
<feature type="region of interest" description="Disordered" evidence="1">
    <location>
        <begin position="88"/>
        <end position="112"/>
    </location>
</feature>
<gene>
    <name evidence="2" type="ORF">EVAR_31285_1</name>
</gene>
<comment type="caution">
    <text evidence="2">The sequence shown here is derived from an EMBL/GenBank/DDBJ whole genome shotgun (WGS) entry which is preliminary data.</text>
</comment>
<keyword evidence="3" id="KW-1185">Reference proteome</keyword>
<accession>A0A4C1VRK2</accession>
<evidence type="ECO:0000313" key="2">
    <source>
        <dbReference type="EMBL" id="GBP41160.1"/>
    </source>
</evidence>
<reference evidence="2 3" key="1">
    <citation type="journal article" date="2019" name="Commun. Biol.">
        <title>The bagworm genome reveals a unique fibroin gene that provides high tensile strength.</title>
        <authorList>
            <person name="Kono N."/>
            <person name="Nakamura H."/>
            <person name="Ohtoshi R."/>
            <person name="Tomita M."/>
            <person name="Numata K."/>
            <person name="Arakawa K."/>
        </authorList>
    </citation>
    <scope>NUCLEOTIDE SEQUENCE [LARGE SCALE GENOMIC DNA]</scope>
</reference>
<dbReference type="AlphaFoldDB" id="A0A4C1VRK2"/>